<sequence length="77" mass="9322">MLYLIALQWLSLRGKVQQIIISIPIIHLTYKQLLLKQSNKIQEMNKYKVYDPQLFHKVLFQQRQDSDESKNRCINFE</sequence>
<evidence type="ECO:0000313" key="2">
    <source>
        <dbReference type="Proteomes" id="UP000785679"/>
    </source>
</evidence>
<reference evidence="1" key="1">
    <citation type="submission" date="2019-06" db="EMBL/GenBank/DDBJ databases">
        <authorList>
            <person name="Zheng W."/>
        </authorList>
    </citation>
    <scope>NUCLEOTIDE SEQUENCE</scope>
    <source>
        <strain evidence="1">QDHG01</strain>
    </source>
</reference>
<comment type="caution">
    <text evidence="1">The sequence shown here is derived from an EMBL/GenBank/DDBJ whole genome shotgun (WGS) entry which is preliminary data.</text>
</comment>
<dbReference type="EMBL" id="RRYP01016819">
    <property type="protein sequence ID" value="TNV74583.1"/>
    <property type="molecule type" value="Genomic_DNA"/>
</dbReference>
<keyword evidence="2" id="KW-1185">Reference proteome</keyword>
<gene>
    <name evidence="1" type="ORF">FGO68_gene4118</name>
</gene>
<name>A0A8J8SY53_HALGN</name>
<protein>
    <submittedName>
        <fullName evidence="1">Uncharacterized protein</fullName>
    </submittedName>
</protein>
<dbReference type="Proteomes" id="UP000785679">
    <property type="component" value="Unassembled WGS sequence"/>
</dbReference>
<evidence type="ECO:0000313" key="1">
    <source>
        <dbReference type="EMBL" id="TNV74583.1"/>
    </source>
</evidence>
<proteinExistence type="predicted"/>
<accession>A0A8J8SY53</accession>
<dbReference type="AlphaFoldDB" id="A0A8J8SY53"/>
<organism evidence="1 2">
    <name type="scientific">Halteria grandinella</name>
    <dbReference type="NCBI Taxonomy" id="5974"/>
    <lineage>
        <taxon>Eukaryota</taxon>
        <taxon>Sar</taxon>
        <taxon>Alveolata</taxon>
        <taxon>Ciliophora</taxon>
        <taxon>Intramacronucleata</taxon>
        <taxon>Spirotrichea</taxon>
        <taxon>Stichotrichia</taxon>
        <taxon>Sporadotrichida</taxon>
        <taxon>Halteriidae</taxon>
        <taxon>Halteria</taxon>
    </lineage>
</organism>